<feature type="domain" description="Protein kinase" evidence="1">
    <location>
        <begin position="122"/>
        <end position="441"/>
    </location>
</feature>
<dbReference type="OrthoDB" id="9795390at2"/>
<dbReference type="InterPro" id="IPR051130">
    <property type="entry name" value="Mito_struct-func_regulator"/>
</dbReference>
<dbReference type="SUPFAM" id="SSF56112">
    <property type="entry name" value="Protein kinase-like (PK-like)"/>
    <property type="match status" value="1"/>
</dbReference>
<reference evidence="2 3" key="1">
    <citation type="submission" date="2016-11" db="EMBL/GenBank/DDBJ databases">
        <authorList>
            <person name="Jaros S."/>
            <person name="Januszkiewicz K."/>
            <person name="Wedrychowicz H."/>
        </authorList>
    </citation>
    <scope>NUCLEOTIDE SEQUENCE [LARGE SCALE GENOMIC DNA]</scope>
    <source>
        <strain evidence="2 3">DSM 18119</strain>
    </source>
</reference>
<sequence length="441" mass="50591">MKTIDKIPTSKIHRASRLIQTGAKVGINYIKYYGDKMVSTKEEAKETLDESNARDIYDGLKQLKGSALKVAQMLSMEKNLLPQAYVEKFSLAQFSVPPLSAPLVIKTFRKYFGKAPSEIFDRFDPVAINAASIGQVHKAFKNDKELAIKIQYPGVAESISSDLAMVKPVAMKMFNIKGKDSDQYFKEVEGKLLEETDYLNEVRQSMAIANACSIIPNISFPSYYPELSTERIITMDWMHGKHFSEFTKQNKNTETANLIGQTLWDFYMFQVHKLRKVHADPHPGNFLVSSDKKLIVIDFGCVKEIPDAFYTPYFELARDESLSDKSIFEAKLYELEILKPSDSKAEKKYFLQLFHELLSLFTKPFNSETFNFSDEAFFEQIANLAQKYAKSSELKNMNGNRGSRHFIYINRTFFGLFSLMHDLKCTNTIINNYRHLKPIKS</sequence>
<dbReference type="CDD" id="cd13970">
    <property type="entry name" value="ABC1_ADCK3"/>
    <property type="match status" value="1"/>
</dbReference>
<gene>
    <name evidence="2" type="ORF">SAMN02745131_01358</name>
</gene>
<keyword evidence="3" id="KW-1185">Reference proteome</keyword>
<evidence type="ECO:0000313" key="3">
    <source>
        <dbReference type="Proteomes" id="UP000184048"/>
    </source>
</evidence>
<organism evidence="2 3">
    <name type="scientific">Flavisolibacter ginsengisoli DSM 18119</name>
    <dbReference type="NCBI Taxonomy" id="1121884"/>
    <lineage>
        <taxon>Bacteria</taxon>
        <taxon>Pseudomonadati</taxon>
        <taxon>Bacteroidota</taxon>
        <taxon>Chitinophagia</taxon>
        <taxon>Chitinophagales</taxon>
        <taxon>Chitinophagaceae</taxon>
        <taxon>Flavisolibacter</taxon>
    </lineage>
</organism>
<dbReference type="GO" id="GO:0005524">
    <property type="term" value="F:ATP binding"/>
    <property type="evidence" value="ECO:0007669"/>
    <property type="project" value="InterPro"/>
</dbReference>
<dbReference type="InterPro" id="IPR034646">
    <property type="entry name" value="ADCK3_dom"/>
</dbReference>
<evidence type="ECO:0000259" key="1">
    <source>
        <dbReference type="PROSITE" id="PS50011"/>
    </source>
</evidence>
<dbReference type="RefSeq" id="WP_072834570.1">
    <property type="nucleotide sequence ID" value="NZ_FQUU01000004.1"/>
</dbReference>
<dbReference type="GO" id="GO:0004672">
    <property type="term" value="F:protein kinase activity"/>
    <property type="evidence" value="ECO:0007669"/>
    <property type="project" value="InterPro"/>
</dbReference>
<dbReference type="EMBL" id="FQUU01000004">
    <property type="protein sequence ID" value="SHE89200.1"/>
    <property type="molecule type" value="Genomic_DNA"/>
</dbReference>
<dbReference type="STRING" id="1121884.SAMN02745131_01358"/>
<dbReference type="Gene3D" id="1.10.510.10">
    <property type="entry name" value="Transferase(Phosphotransferase) domain 1"/>
    <property type="match status" value="1"/>
</dbReference>
<dbReference type="Pfam" id="PF03109">
    <property type="entry name" value="ABC1"/>
    <property type="match status" value="1"/>
</dbReference>
<protein>
    <submittedName>
        <fullName evidence="2">ABC1 family protein</fullName>
    </submittedName>
</protein>
<evidence type="ECO:0000313" key="2">
    <source>
        <dbReference type="EMBL" id="SHE89200.1"/>
    </source>
</evidence>
<dbReference type="InterPro" id="IPR011009">
    <property type="entry name" value="Kinase-like_dom_sf"/>
</dbReference>
<dbReference type="PANTHER" id="PTHR43173:SF19">
    <property type="entry name" value="AARF DOMAIN-CONTAINING PROTEIN KINASE 1"/>
    <property type="match status" value="1"/>
</dbReference>
<dbReference type="PROSITE" id="PS50011">
    <property type="entry name" value="PROTEIN_KINASE_DOM"/>
    <property type="match status" value="1"/>
</dbReference>
<proteinExistence type="predicted"/>
<dbReference type="Proteomes" id="UP000184048">
    <property type="component" value="Unassembled WGS sequence"/>
</dbReference>
<dbReference type="InterPro" id="IPR000719">
    <property type="entry name" value="Prot_kinase_dom"/>
</dbReference>
<accession>A0A1M4X6S3</accession>
<dbReference type="InterPro" id="IPR004147">
    <property type="entry name" value="ABC1_dom"/>
</dbReference>
<dbReference type="PANTHER" id="PTHR43173">
    <property type="entry name" value="ABC1 FAMILY PROTEIN"/>
    <property type="match status" value="1"/>
</dbReference>
<dbReference type="AlphaFoldDB" id="A0A1M4X6S3"/>
<name>A0A1M4X6S3_9BACT</name>